<comment type="caution">
    <text evidence="1">The sequence shown here is derived from an EMBL/GenBank/DDBJ whole genome shotgun (WGS) entry which is preliminary data.</text>
</comment>
<reference evidence="1" key="1">
    <citation type="journal article" date="2004" name="Nature">
        <title>Genome duplication in the teleost fish Tetraodon nigroviridis reveals the early vertebrate proto-karyotype.</title>
        <authorList>
            <person name="Jaillon O."/>
            <person name="Aury J.-M."/>
            <person name="Brunet F."/>
            <person name="Petit J.-L."/>
            <person name="Stange-Thomann N."/>
            <person name="Mauceli E."/>
            <person name="Bouneau L."/>
            <person name="Fischer C."/>
            <person name="Ozouf-Costaz C."/>
            <person name="Bernot A."/>
            <person name="Nicaud S."/>
            <person name="Jaffe D."/>
            <person name="Fisher S."/>
            <person name="Lutfalla G."/>
            <person name="Dossat C."/>
            <person name="Segurens B."/>
            <person name="Dasilva C."/>
            <person name="Salanoubat M."/>
            <person name="Levy M."/>
            <person name="Boudet N."/>
            <person name="Castellano S."/>
            <person name="Anthouard V."/>
            <person name="Jubin C."/>
            <person name="Castelli V."/>
            <person name="Katinka M."/>
            <person name="Vacherie B."/>
            <person name="Biemont C."/>
            <person name="Skalli Z."/>
            <person name="Cattolico L."/>
            <person name="Poulain J."/>
            <person name="De Berardinis V."/>
            <person name="Cruaud C."/>
            <person name="Duprat S."/>
            <person name="Brottier P."/>
            <person name="Coutanceau J.-P."/>
            <person name="Gouzy J."/>
            <person name="Parra G."/>
            <person name="Lardier G."/>
            <person name="Chapple C."/>
            <person name="McKernan K.J."/>
            <person name="McEwan P."/>
            <person name="Bosak S."/>
            <person name="Kellis M."/>
            <person name="Volff J.-N."/>
            <person name="Guigo R."/>
            <person name="Zody M.C."/>
            <person name="Mesirov J."/>
            <person name="Lindblad-Toh K."/>
            <person name="Birren B."/>
            <person name="Nusbaum C."/>
            <person name="Kahn D."/>
            <person name="Robinson-Rechavi M."/>
            <person name="Laudet V."/>
            <person name="Schachter V."/>
            <person name="Quetier F."/>
            <person name="Saurin W."/>
            <person name="Scarpelli C."/>
            <person name="Wincker P."/>
            <person name="Lander E.S."/>
            <person name="Weissenbach J."/>
            <person name="Roest Crollius H."/>
        </authorList>
    </citation>
    <scope>NUCLEOTIDE SEQUENCE [LARGE SCALE GENOMIC DNA]</scope>
</reference>
<proteinExistence type="predicted"/>
<gene>
    <name evidence="1" type="ORF">GSTENG00001460001</name>
</gene>
<evidence type="ECO:0000313" key="1">
    <source>
        <dbReference type="EMBL" id="CAF88241.1"/>
    </source>
</evidence>
<dbReference type="AlphaFoldDB" id="Q4TFU1"/>
<accession>Q4TFU1</accession>
<protein>
    <submittedName>
        <fullName evidence="1">(spotted green pufferfish) hypothetical protein</fullName>
    </submittedName>
</protein>
<name>Q4TFU1_TETNG</name>
<sequence>PFTPLRTPTRGRTWRTWWTGNPAAWTATCTWCR</sequence>
<reference evidence="1" key="2">
    <citation type="submission" date="2004-02" db="EMBL/GenBank/DDBJ databases">
        <authorList>
            <consortium name="Genoscope"/>
            <consortium name="Whitehead Institute Centre for Genome Research"/>
        </authorList>
    </citation>
    <scope>NUCLEOTIDE SEQUENCE</scope>
</reference>
<feature type="non-terminal residue" evidence="1">
    <location>
        <position position="1"/>
    </location>
</feature>
<organism evidence="1">
    <name type="scientific">Tetraodon nigroviridis</name>
    <name type="common">Spotted green pufferfish</name>
    <name type="synonym">Chelonodon nigroviridis</name>
    <dbReference type="NCBI Taxonomy" id="99883"/>
    <lineage>
        <taxon>Eukaryota</taxon>
        <taxon>Metazoa</taxon>
        <taxon>Chordata</taxon>
        <taxon>Craniata</taxon>
        <taxon>Vertebrata</taxon>
        <taxon>Euteleostomi</taxon>
        <taxon>Actinopterygii</taxon>
        <taxon>Neopterygii</taxon>
        <taxon>Teleostei</taxon>
        <taxon>Neoteleostei</taxon>
        <taxon>Acanthomorphata</taxon>
        <taxon>Eupercaria</taxon>
        <taxon>Tetraodontiformes</taxon>
        <taxon>Tetradontoidea</taxon>
        <taxon>Tetraodontidae</taxon>
        <taxon>Tetraodon</taxon>
    </lineage>
</organism>
<dbReference type="EMBL" id="CAAE01004202">
    <property type="protein sequence ID" value="CAF88241.1"/>
    <property type="molecule type" value="Genomic_DNA"/>
</dbReference>
<dbReference type="KEGG" id="tng:GSTEN00001460G001"/>